<accession>A0A1F5ZHW0</accession>
<dbReference type="NCBIfam" id="NF047752">
    <property type="entry name" value="MntA_antitoxin"/>
    <property type="match status" value="1"/>
</dbReference>
<dbReference type="Gene3D" id="3.30.460.10">
    <property type="entry name" value="Beta Polymerase, domain 2"/>
    <property type="match status" value="1"/>
</dbReference>
<evidence type="ECO:0000313" key="3">
    <source>
        <dbReference type="Proteomes" id="UP000177268"/>
    </source>
</evidence>
<evidence type="ECO:0000313" key="2">
    <source>
        <dbReference type="EMBL" id="OGG11924.1"/>
    </source>
</evidence>
<organism evidence="2 3">
    <name type="scientific">Candidatus Gottesmanbacteria bacterium RBG_13_45_10</name>
    <dbReference type="NCBI Taxonomy" id="1798370"/>
    <lineage>
        <taxon>Bacteria</taxon>
        <taxon>Candidatus Gottesmaniibacteriota</taxon>
    </lineage>
</organism>
<evidence type="ECO:0000259" key="1">
    <source>
        <dbReference type="Pfam" id="PF18765"/>
    </source>
</evidence>
<dbReference type="Proteomes" id="UP000177268">
    <property type="component" value="Unassembled WGS sequence"/>
</dbReference>
<protein>
    <recommendedName>
        <fullName evidence="1">Polymerase beta nucleotidyltransferase domain-containing protein</fullName>
    </recommendedName>
</protein>
<dbReference type="PANTHER" id="PTHR43852">
    <property type="entry name" value="NUCLEOTIDYLTRANSFERASE"/>
    <property type="match status" value="1"/>
</dbReference>
<feature type="domain" description="Polymerase beta nucleotidyltransferase" evidence="1">
    <location>
        <begin position="18"/>
        <end position="96"/>
    </location>
</feature>
<dbReference type="InterPro" id="IPR043519">
    <property type="entry name" value="NT_sf"/>
</dbReference>
<dbReference type="EMBL" id="MFIZ01000010">
    <property type="protein sequence ID" value="OGG11924.1"/>
    <property type="molecule type" value="Genomic_DNA"/>
</dbReference>
<proteinExistence type="predicted"/>
<dbReference type="AlphaFoldDB" id="A0A1F5ZHW0"/>
<dbReference type="STRING" id="1798370.A2Z00_04355"/>
<gene>
    <name evidence="2" type="ORF">A2Z00_04355</name>
</gene>
<dbReference type="CDD" id="cd05403">
    <property type="entry name" value="NT_KNTase_like"/>
    <property type="match status" value="1"/>
</dbReference>
<name>A0A1F5ZHW0_9BACT</name>
<dbReference type="InterPro" id="IPR041633">
    <property type="entry name" value="Polbeta"/>
</dbReference>
<dbReference type="Pfam" id="PF18765">
    <property type="entry name" value="Polbeta"/>
    <property type="match status" value="1"/>
</dbReference>
<comment type="caution">
    <text evidence="2">The sequence shown here is derived from an EMBL/GenBank/DDBJ whole genome shotgun (WGS) entry which is preliminary data.</text>
</comment>
<sequence>MDTLAFTPTEEQTLRALGVSAVVLFGSRAREVASKTSDYDIGIVGKKTGVTYDSIYDMLASKIGKLVDIDIVFLGDAPMELQHHAASYGRPLFEAKPGIFASYKEAVMDKYADFAPIRQMFQQQILGRIPA</sequence>
<dbReference type="InterPro" id="IPR052930">
    <property type="entry name" value="TA_antitoxin_MntA"/>
</dbReference>
<dbReference type="PANTHER" id="PTHR43852:SF4">
    <property type="entry name" value="NUCLEOTIDYLTRANSFERASE"/>
    <property type="match status" value="1"/>
</dbReference>
<reference evidence="2 3" key="1">
    <citation type="journal article" date="2016" name="Nat. Commun.">
        <title>Thousands of microbial genomes shed light on interconnected biogeochemical processes in an aquifer system.</title>
        <authorList>
            <person name="Anantharaman K."/>
            <person name="Brown C.T."/>
            <person name="Hug L.A."/>
            <person name="Sharon I."/>
            <person name="Castelle C.J."/>
            <person name="Probst A.J."/>
            <person name="Thomas B.C."/>
            <person name="Singh A."/>
            <person name="Wilkins M.J."/>
            <person name="Karaoz U."/>
            <person name="Brodie E.L."/>
            <person name="Williams K.H."/>
            <person name="Hubbard S.S."/>
            <person name="Banfield J.F."/>
        </authorList>
    </citation>
    <scope>NUCLEOTIDE SEQUENCE [LARGE SCALE GENOMIC DNA]</scope>
</reference>
<dbReference type="SUPFAM" id="SSF81301">
    <property type="entry name" value="Nucleotidyltransferase"/>
    <property type="match status" value="1"/>
</dbReference>